<dbReference type="HOGENOM" id="CLU_063730_0_0_1"/>
<dbReference type="Pfam" id="PF03902">
    <property type="entry name" value="Gal4_dimer"/>
    <property type="match status" value="1"/>
</dbReference>
<feature type="compositionally biased region" description="Pro residues" evidence="11">
    <location>
        <begin position="180"/>
        <end position="190"/>
    </location>
</feature>
<gene>
    <name evidence="13" type="ORF">CORT_0C07270</name>
</gene>
<feature type="domain" description="Zn(2)-C6 fungal-type" evidence="12">
    <location>
        <begin position="38"/>
        <end position="68"/>
    </location>
</feature>
<dbReference type="Proteomes" id="UP000005018">
    <property type="component" value="Chromosome 3"/>
</dbReference>
<dbReference type="CDD" id="cd00067">
    <property type="entry name" value="GAL4"/>
    <property type="match status" value="1"/>
</dbReference>
<reference evidence="13 14" key="1">
    <citation type="journal article" date="2012" name="PLoS ONE">
        <title>Sequence and analysis of the genome of the pathogenic yeast Candida orthopsilosis.</title>
        <authorList>
            <person name="Riccombeni A."/>
            <person name="Vidanes G."/>
            <person name="Proux-Wera E."/>
            <person name="Wolfe K.H."/>
            <person name="Butler G."/>
        </authorList>
    </citation>
    <scope>NUCLEOTIDE SEQUENCE [LARGE SCALE GENOMIC DNA]</scope>
    <source>
        <strain evidence="13 14">Co 90-125</strain>
    </source>
</reference>
<evidence type="ECO:0000256" key="5">
    <source>
        <dbReference type="ARBA" id="ARBA00023125"/>
    </source>
</evidence>
<dbReference type="GO" id="GO:0006012">
    <property type="term" value="P:galactose metabolic process"/>
    <property type="evidence" value="ECO:0007669"/>
    <property type="project" value="UniProtKB-KW"/>
</dbReference>
<keyword evidence="8" id="KW-0804">Transcription</keyword>
<dbReference type="CDD" id="cd14654">
    <property type="entry name" value="ZIP_Gal4"/>
    <property type="match status" value="1"/>
</dbReference>
<keyword evidence="7" id="KW-0010">Activator</keyword>
<feature type="region of interest" description="Disordered" evidence="11">
    <location>
        <begin position="1"/>
        <end position="23"/>
    </location>
</feature>
<feature type="region of interest" description="Disordered" evidence="11">
    <location>
        <begin position="171"/>
        <end position="201"/>
    </location>
</feature>
<evidence type="ECO:0000313" key="13">
    <source>
        <dbReference type="EMBL" id="CCG26097.1"/>
    </source>
</evidence>
<evidence type="ECO:0000256" key="9">
    <source>
        <dbReference type="ARBA" id="ARBA00023242"/>
    </source>
</evidence>
<dbReference type="Gene3D" id="1.20.5.170">
    <property type="match status" value="1"/>
</dbReference>
<keyword evidence="9" id="KW-0539">Nucleus</keyword>
<keyword evidence="5" id="KW-0238">DNA-binding</keyword>
<accession>H8X4E5</accession>
<dbReference type="GO" id="GO:0000978">
    <property type="term" value="F:RNA polymerase II cis-regulatory region sequence-specific DNA binding"/>
    <property type="evidence" value="ECO:0007669"/>
    <property type="project" value="TreeGrafter"/>
</dbReference>
<keyword evidence="4" id="KW-0805">Transcription regulation</keyword>
<dbReference type="GO" id="GO:0005634">
    <property type="term" value="C:nucleus"/>
    <property type="evidence" value="ECO:0007669"/>
    <property type="project" value="UniProtKB-SubCell"/>
</dbReference>
<feature type="compositionally biased region" description="Low complexity" evidence="11">
    <location>
        <begin position="132"/>
        <end position="141"/>
    </location>
</feature>
<dbReference type="GO" id="GO:0000981">
    <property type="term" value="F:DNA-binding transcription factor activity, RNA polymerase II-specific"/>
    <property type="evidence" value="ECO:0007669"/>
    <property type="project" value="InterPro"/>
</dbReference>
<dbReference type="GO" id="GO:0000435">
    <property type="term" value="P:positive regulation of transcription from RNA polymerase II promoter by galactose"/>
    <property type="evidence" value="ECO:0007669"/>
    <property type="project" value="TreeGrafter"/>
</dbReference>
<protein>
    <submittedName>
        <fullName evidence="13">Gal4 transcription factor</fullName>
    </submittedName>
</protein>
<feature type="compositionally biased region" description="Low complexity" evidence="11">
    <location>
        <begin position="13"/>
        <end position="23"/>
    </location>
</feature>
<evidence type="ECO:0000313" key="14">
    <source>
        <dbReference type="Proteomes" id="UP000005018"/>
    </source>
</evidence>
<dbReference type="KEGG" id="cot:CORT_0C07270"/>
<evidence type="ECO:0000256" key="4">
    <source>
        <dbReference type="ARBA" id="ARBA00023015"/>
    </source>
</evidence>
<name>H8X4E5_CANO9</name>
<keyword evidence="3" id="KW-0862">Zinc</keyword>
<evidence type="ECO:0000256" key="6">
    <source>
        <dbReference type="ARBA" id="ARBA00023144"/>
    </source>
</evidence>
<keyword evidence="14" id="KW-1185">Reference proteome</keyword>
<feature type="compositionally biased region" description="Polar residues" evidence="11">
    <location>
        <begin position="1"/>
        <end position="12"/>
    </location>
</feature>
<proteinExistence type="predicted"/>
<dbReference type="FunFam" id="4.10.240.10:FF:000009">
    <property type="entry name" value="C6 transcription factor (Gal4)"/>
    <property type="match status" value="1"/>
</dbReference>
<dbReference type="InterPro" id="IPR036864">
    <property type="entry name" value="Zn2-C6_fun-type_DNA-bd_sf"/>
</dbReference>
<dbReference type="OrthoDB" id="3364175at2759"/>
<dbReference type="GO" id="GO:0008270">
    <property type="term" value="F:zinc ion binding"/>
    <property type="evidence" value="ECO:0007669"/>
    <property type="project" value="InterPro"/>
</dbReference>
<dbReference type="GeneID" id="14539649"/>
<dbReference type="SMART" id="SM00066">
    <property type="entry name" value="GAL4"/>
    <property type="match status" value="1"/>
</dbReference>
<dbReference type="RefSeq" id="XP_003871519.1">
    <property type="nucleotide sequence ID" value="XM_003871470.1"/>
</dbReference>
<dbReference type="PANTHER" id="PTHR47424:SF3">
    <property type="entry name" value="REGULATORY PROTEIN GAL4"/>
    <property type="match status" value="1"/>
</dbReference>
<keyword evidence="6" id="KW-0299">Galactose metabolism</keyword>
<evidence type="ECO:0000259" key="12">
    <source>
        <dbReference type="PROSITE" id="PS50048"/>
    </source>
</evidence>
<evidence type="ECO:0000256" key="8">
    <source>
        <dbReference type="ARBA" id="ARBA00023163"/>
    </source>
</evidence>
<evidence type="ECO:0000256" key="2">
    <source>
        <dbReference type="ARBA" id="ARBA00022723"/>
    </source>
</evidence>
<evidence type="ECO:0000256" key="11">
    <source>
        <dbReference type="SAM" id="MobiDB-lite"/>
    </source>
</evidence>
<dbReference type="Pfam" id="PF00172">
    <property type="entry name" value="Zn_clus"/>
    <property type="match status" value="1"/>
</dbReference>
<evidence type="ECO:0000256" key="1">
    <source>
        <dbReference type="ARBA" id="ARBA00004123"/>
    </source>
</evidence>
<comment type="subcellular location">
    <subcellularLocation>
        <location evidence="1">Nucleus</location>
    </subcellularLocation>
</comment>
<feature type="region of interest" description="Disordered" evidence="11">
    <location>
        <begin position="126"/>
        <end position="146"/>
    </location>
</feature>
<dbReference type="PROSITE" id="PS50048">
    <property type="entry name" value="ZN2_CY6_FUNGAL_2"/>
    <property type="match status" value="1"/>
</dbReference>
<evidence type="ECO:0000256" key="10">
    <source>
        <dbReference type="ARBA" id="ARBA00023277"/>
    </source>
</evidence>
<dbReference type="eggNOG" id="ENOG502SST6">
    <property type="taxonomic scope" value="Eukaryota"/>
</dbReference>
<evidence type="ECO:0000256" key="7">
    <source>
        <dbReference type="ARBA" id="ARBA00023159"/>
    </source>
</evidence>
<dbReference type="EMBL" id="HE681721">
    <property type="protein sequence ID" value="CCG26097.1"/>
    <property type="molecule type" value="Genomic_DNA"/>
</dbReference>
<dbReference type="AlphaFoldDB" id="H8X4E5"/>
<evidence type="ECO:0000256" key="3">
    <source>
        <dbReference type="ARBA" id="ARBA00022833"/>
    </source>
</evidence>
<sequence length="367" mass="41684">MSSNSQLFVNDPSSTCNNNNNNNNTTYTTSSVPVIEQACDSCRKRKLKCSKEYPRCSKCIQHKWCCSYSPRTVRSPLTRAHLTDVETKLSKMEDIFHHLLPNYDLDDILNNFSNFEERLKPVKDKLSDGEENGINEGNNLNYPLSQHNTEVDQQPLPQAIKREIDNFNLQQPSQQAPPQHAFPPSAPAPTPTAQHSMSIPRKRSSCYGFATQPHSLAQSPIYEDDLFSTFPLQQSKSHPVESQFEFPIDKSKIKQEIIDDFLLNNIPTSSSNNSIPNSLFNRSTTKLNNYNHSRKFNNDLSSFLTTTENSLLTSPSSILSLNSMNNDDIDPVPKNKKVKVEDNEFYGQEVNIMPMDNNNANWLSLDF</sequence>
<dbReference type="PROSITE" id="PS00463">
    <property type="entry name" value="ZN2_CY6_FUNGAL_1"/>
    <property type="match status" value="1"/>
</dbReference>
<dbReference type="InterPro" id="IPR051127">
    <property type="entry name" value="Fungal_SecMet_Regulators"/>
</dbReference>
<dbReference type="InterPro" id="IPR005600">
    <property type="entry name" value="Gal4_dimer_dom"/>
</dbReference>
<dbReference type="PANTHER" id="PTHR47424">
    <property type="entry name" value="REGULATORY PROTEIN GAL4"/>
    <property type="match status" value="1"/>
</dbReference>
<dbReference type="SUPFAM" id="SSF57701">
    <property type="entry name" value="Zn2/Cys6 DNA-binding domain"/>
    <property type="match status" value="1"/>
</dbReference>
<keyword evidence="10" id="KW-0119">Carbohydrate metabolism</keyword>
<dbReference type="Gene3D" id="4.10.240.10">
    <property type="entry name" value="Zn(2)-C6 fungal-type DNA-binding domain"/>
    <property type="match status" value="1"/>
</dbReference>
<dbReference type="InterPro" id="IPR001138">
    <property type="entry name" value="Zn2Cys6_DnaBD"/>
</dbReference>
<organism evidence="13 14">
    <name type="scientific">Candida orthopsilosis (strain 90-125)</name>
    <name type="common">Yeast</name>
    <dbReference type="NCBI Taxonomy" id="1136231"/>
    <lineage>
        <taxon>Eukaryota</taxon>
        <taxon>Fungi</taxon>
        <taxon>Dikarya</taxon>
        <taxon>Ascomycota</taxon>
        <taxon>Saccharomycotina</taxon>
        <taxon>Pichiomycetes</taxon>
        <taxon>Debaryomycetaceae</taxon>
        <taxon>Candida/Lodderomyces clade</taxon>
        <taxon>Candida</taxon>
    </lineage>
</organism>
<keyword evidence="2" id="KW-0479">Metal-binding</keyword>